<dbReference type="RefSeq" id="WP_145205827.1">
    <property type="nucleotide sequence ID" value="NZ_CP036434.1"/>
</dbReference>
<feature type="domain" description="Bacillithiol biosynthesis BshC C-terminal coiled-coil" evidence="2">
    <location>
        <begin position="401"/>
        <end position="559"/>
    </location>
</feature>
<evidence type="ECO:0000313" key="4">
    <source>
        <dbReference type="Proteomes" id="UP000320390"/>
    </source>
</evidence>
<protein>
    <recommendedName>
        <fullName evidence="5">Cysteine ligase BshC</fullName>
    </recommendedName>
</protein>
<keyword evidence="4" id="KW-1185">Reference proteome</keyword>
<dbReference type="AlphaFoldDB" id="A0A518F1D2"/>
<dbReference type="Proteomes" id="UP000320390">
    <property type="component" value="Chromosome"/>
</dbReference>
<reference evidence="3 4" key="1">
    <citation type="submission" date="2019-02" db="EMBL/GenBank/DDBJ databases">
        <title>Deep-cultivation of Planctomycetes and their phenomic and genomic characterization uncovers novel biology.</title>
        <authorList>
            <person name="Wiegand S."/>
            <person name="Jogler M."/>
            <person name="Boedeker C."/>
            <person name="Pinto D."/>
            <person name="Vollmers J."/>
            <person name="Rivas-Marin E."/>
            <person name="Kohn T."/>
            <person name="Peeters S.H."/>
            <person name="Heuer A."/>
            <person name="Rast P."/>
            <person name="Oberbeckmann S."/>
            <person name="Bunk B."/>
            <person name="Jeske O."/>
            <person name="Meyerdierks A."/>
            <person name="Storesund J.E."/>
            <person name="Kallscheuer N."/>
            <person name="Luecker S."/>
            <person name="Lage O.M."/>
            <person name="Pohl T."/>
            <person name="Merkel B.J."/>
            <person name="Hornburger P."/>
            <person name="Mueller R.-W."/>
            <person name="Bruemmer F."/>
            <person name="Labrenz M."/>
            <person name="Spormann A.M."/>
            <person name="Op den Camp H."/>
            <person name="Overmann J."/>
            <person name="Amann R."/>
            <person name="Jetten M.S.M."/>
            <person name="Mascher T."/>
            <person name="Medema M.H."/>
            <person name="Devos D.P."/>
            <person name="Kaster A.-K."/>
            <person name="Ovreas L."/>
            <person name="Rohde M."/>
            <person name="Galperin M.Y."/>
            <person name="Jogler C."/>
        </authorList>
    </citation>
    <scope>NUCLEOTIDE SEQUENCE [LARGE SCALE GENOMIC DNA]</scope>
    <source>
        <strain evidence="3 4">Poly30</strain>
    </source>
</reference>
<proteinExistence type="predicted"/>
<dbReference type="InterPro" id="IPR055398">
    <property type="entry name" value="Rossmann-like_BshC"/>
</dbReference>
<name>A0A518F1D2_9BACT</name>
<dbReference type="EMBL" id="CP036434">
    <property type="protein sequence ID" value="QDV10151.1"/>
    <property type="molecule type" value="Genomic_DNA"/>
</dbReference>
<feature type="domain" description="Bacillithiol biosynthesis BshC N-terminal Rossmann-like" evidence="1">
    <location>
        <begin position="55"/>
        <end position="398"/>
    </location>
</feature>
<sequence>MSLQLRVEHLPGDLFGLSSVARAGLAAGAKFGPLPIITRAEDMPRPEERLGAEERGVLVDRLIAGYGSAGIELAQDSATRQSLAALREEGVFCVVTGQQPGFLASPLYSLYKALQACRAAKDLSRLWNQPVVPVFWNHADDHDVAEVHHAWQLNRNLDLQKVNLGGLSSGRTPLGALQLSDEVQRLGALRAQLHDIVEEHEHADLAIDLFLPRDGETLPRALTRAFHGLMEAYGLIVCEPDWIRGLLSSEMGRIVSSARPSLVEALRAGGEELVALDLPVAIPIGEASEGDAGDAAALIYRHVRAAEKMPPERISLRAGGEGFSMDDTPGSRTHAELGSQIVSAPDEWSAGALVRPLVQDAVFPTCAYVGGYGELGYHAQLGPARDASGQPRTPFLPRVSITLVDGDTRHALDRVEADVETILRAKGTFQPPEIDLDAEPQVVQDLRRVTGEIAAELLRYRGAVAEIEPALGITLKRAAGHVERSIEKVIDKAMRVHKNSTGKGVRQVRRVNSMLYPREVPQERLLGPFQFVARFGADFVPSLWAEIPFASTEHLVLNLPSSLDEPQP</sequence>
<dbReference type="Pfam" id="PF24850">
    <property type="entry name" value="CC_BshC"/>
    <property type="match status" value="1"/>
</dbReference>
<gene>
    <name evidence="3" type="ORF">Poly30_57130</name>
</gene>
<evidence type="ECO:0008006" key="5">
    <source>
        <dbReference type="Google" id="ProtNLM"/>
    </source>
</evidence>
<dbReference type="OrthoDB" id="9765151at2"/>
<organism evidence="3 4">
    <name type="scientific">Saltatorellus ferox</name>
    <dbReference type="NCBI Taxonomy" id="2528018"/>
    <lineage>
        <taxon>Bacteria</taxon>
        <taxon>Pseudomonadati</taxon>
        <taxon>Planctomycetota</taxon>
        <taxon>Planctomycetia</taxon>
        <taxon>Planctomycetia incertae sedis</taxon>
        <taxon>Saltatorellus</taxon>
    </lineage>
</organism>
<accession>A0A518F1D2</accession>
<dbReference type="InterPro" id="IPR055399">
    <property type="entry name" value="CC_BshC"/>
</dbReference>
<evidence type="ECO:0000259" key="1">
    <source>
        <dbReference type="Pfam" id="PF10079"/>
    </source>
</evidence>
<evidence type="ECO:0000313" key="3">
    <source>
        <dbReference type="EMBL" id="QDV10151.1"/>
    </source>
</evidence>
<dbReference type="Pfam" id="PF10079">
    <property type="entry name" value="Rossmann-like_BshC"/>
    <property type="match status" value="1"/>
</dbReference>
<evidence type="ECO:0000259" key="2">
    <source>
        <dbReference type="Pfam" id="PF24850"/>
    </source>
</evidence>